<organism evidence="2 3">
    <name type="scientific">Mycobacterium talmoniae</name>
    <dbReference type="NCBI Taxonomy" id="1858794"/>
    <lineage>
        <taxon>Bacteria</taxon>
        <taxon>Bacillati</taxon>
        <taxon>Actinomycetota</taxon>
        <taxon>Actinomycetes</taxon>
        <taxon>Mycobacteriales</taxon>
        <taxon>Mycobacteriaceae</taxon>
        <taxon>Mycobacterium</taxon>
    </lineage>
</organism>
<feature type="region of interest" description="Disordered" evidence="1">
    <location>
        <begin position="1"/>
        <end position="22"/>
    </location>
</feature>
<gene>
    <name evidence="2" type="ORF">C1Y40_05801</name>
</gene>
<name>A0A2S8BBK5_9MYCO</name>
<reference evidence="2 3" key="1">
    <citation type="journal article" date="2017" name="Int. J. Syst. Evol. Microbiol.">
        <title>Mycobacterium talmoniae sp. nov., a slowly growing mycobacterium isolated from human respiratory samples.</title>
        <authorList>
            <person name="Davidson R.M."/>
            <person name="DeGroote M.A."/>
            <person name="Marola J.L."/>
            <person name="Buss S."/>
            <person name="Jones V."/>
            <person name="McNeil M.R."/>
            <person name="Freifeld A.G."/>
            <person name="Elaine Epperson L."/>
            <person name="Hasan N.A."/>
            <person name="Jackson M."/>
            <person name="Iwen P.C."/>
            <person name="Salfinger M."/>
            <person name="Strong M."/>
        </authorList>
    </citation>
    <scope>NUCLEOTIDE SEQUENCE [LARGE SCALE GENOMIC DNA]</scope>
    <source>
        <strain evidence="2 3">ATCC BAA-2683</strain>
    </source>
</reference>
<comment type="caution">
    <text evidence="2">The sequence shown here is derived from an EMBL/GenBank/DDBJ whole genome shotgun (WGS) entry which is preliminary data.</text>
</comment>
<protein>
    <submittedName>
        <fullName evidence="2">Uncharacterized protein</fullName>
    </submittedName>
</protein>
<sequence length="80" mass="8283">MSAGCSGSTATAAGNSASASVSSTCWLCRCSIVMNIRSPRSVRSTSMDDTIAIITPKKLWRRTPVRTSSMLSGQSGPSAV</sequence>
<dbReference type="Proteomes" id="UP000238296">
    <property type="component" value="Unassembled WGS sequence"/>
</dbReference>
<evidence type="ECO:0000256" key="1">
    <source>
        <dbReference type="SAM" id="MobiDB-lite"/>
    </source>
</evidence>
<evidence type="ECO:0000313" key="3">
    <source>
        <dbReference type="Proteomes" id="UP000238296"/>
    </source>
</evidence>
<dbReference type="AlphaFoldDB" id="A0A2S8BBK5"/>
<proteinExistence type="predicted"/>
<dbReference type="EMBL" id="PPEA01001027">
    <property type="protein sequence ID" value="PQM44040.1"/>
    <property type="molecule type" value="Genomic_DNA"/>
</dbReference>
<accession>A0A2S8BBK5</accession>
<evidence type="ECO:0000313" key="2">
    <source>
        <dbReference type="EMBL" id="PQM44040.1"/>
    </source>
</evidence>